<accession>A0A8H9GW48</accession>
<organism evidence="3 4">
    <name type="scientific">Deinococcus arenae</name>
    <dbReference type="NCBI Taxonomy" id="1452751"/>
    <lineage>
        <taxon>Bacteria</taxon>
        <taxon>Thermotogati</taxon>
        <taxon>Deinococcota</taxon>
        <taxon>Deinococci</taxon>
        <taxon>Deinococcales</taxon>
        <taxon>Deinococcaceae</taxon>
        <taxon>Deinococcus</taxon>
    </lineage>
</organism>
<sequence length="302" mass="33829">MTGRKLTKGMQAALARTQAVHQDIQDLQRARVPVQYLTVEQLRPSPFQARLDFTDLAGLTDDIRANGILQPLVARTTTDGYELIAGERRWRAAQNAGLREVPVMIREATDEQARLYSLKENLERQDLNAFEVASVALALMALSLNQPQEAVRARLTVRGAADPEVEQALTEALGVLGKDLTRLSFTKHYLPLLDLPQDLRDAIRRGASFNAVRLLRRATAEQQAEWLPRIETGEWGVRDVEAALQGAVKPQVPVGESDLSSETRRVLRLVSPRRIQQLDGRAQKELQRLLQRVETLLNQVPS</sequence>
<protein>
    <submittedName>
        <fullName evidence="3">Putative plasmid-partitioning protein ParB</fullName>
    </submittedName>
</protein>
<dbReference type="SUPFAM" id="SSF109709">
    <property type="entry name" value="KorB DNA-binding domain-like"/>
    <property type="match status" value="1"/>
</dbReference>
<dbReference type="Gene3D" id="3.90.1530.30">
    <property type="match status" value="1"/>
</dbReference>
<dbReference type="InterPro" id="IPR003115">
    <property type="entry name" value="ParB_N"/>
</dbReference>
<proteinExistence type="inferred from homology"/>
<dbReference type="PANTHER" id="PTHR33375">
    <property type="entry name" value="CHROMOSOME-PARTITIONING PROTEIN PARB-RELATED"/>
    <property type="match status" value="1"/>
</dbReference>
<dbReference type="RefSeq" id="WP_155300266.1">
    <property type="nucleotide sequence ID" value="NZ_BMQG01000013.1"/>
</dbReference>
<dbReference type="GO" id="GO:0007059">
    <property type="term" value="P:chromosome segregation"/>
    <property type="evidence" value="ECO:0007669"/>
    <property type="project" value="TreeGrafter"/>
</dbReference>
<dbReference type="InterPro" id="IPR004437">
    <property type="entry name" value="ParB/RepB/Spo0J"/>
</dbReference>
<keyword evidence="4" id="KW-1185">Reference proteome</keyword>
<gene>
    <name evidence="3" type="ORF">GCM10008956_31760</name>
</gene>
<dbReference type="GO" id="GO:0005694">
    <property type="term" value="C:chromosome"/>
    <property type="evidence" value="ECO:0007669"/>
    <property type="project" value="TreeGrafter"/>
</dbReference>
<dbReference type="NCBIfam" id="TIGR00180">
    <property type="entry name" value="parB_part"/>
    <property type="match status" value="1"/>
</dbReference>
<dbReference type="Gene3D" id="1.10.10.2830">
    <property type="match status" value="1"/>
</dbReference>
<evidence type="ECO:0000256" key="1">
    <source>
        <dbReference type="ARBA" id="ARBA00006295"/>
    </source>
</evidence>
<comment type="similarity">
    <text evidence="1">Belongs to the ParB family.</text>
</comment>
<dbReference type="InterPro" id="IPR036086">
    <property type="entry name" value="ParB/Sulfiredoxin_sf"/>
</dbReference>
<evidence type="ECO:0000259" key="2">
    <source>
        <dbReference type="SMART" id="SM00470"/>
    </source>
</evidence>
<dbReference type="EMBL" id="BMQG01000013">
    <property type="protein sequence ID" value="GGM53403.1"/>
    <property type="molecule type" value="Genomic_DNA"/>
</dbReference>
<name>A0A8H9GW48_9DEIO</name>
<feature type="domain" description="ParB-like N-terminal" evidence="2">
    <location>
        <begin position="35"/>
        <end position="122"/>
    </location>
</feature>
<dbReference type="AlphaFoldDB" id="A0A8H9GW48"/>
<dbReference type="SUPFAM" id="SSF110849">
    <property type="entry name" value="ParB/Sulfiredoxin"/>
    <property type="match status" value="1"/>
</dbReference>
<evidence type="ECO:0000313" key="3">
    <source>
        <dbReference type="EMBL" id="GGM53403.1"/>
    </source>
</evidence>
<dbReference type="GO" id="GO:0003677">
    <property type="term" value="F:DNA binding"/>
    <property type="evidence" value="ECO:0007669"/>
    <property type="project" value="InterPro"/>
</dbReference>
<dbReference type="PANTHER" id="PTHR33375:SF1">
    <property type="entry name" value="CHROMOSOME-PARTITIONING PROTEIN PARB-RELATED"/>
    <property type="match status" value="1"/>
</dbReference>
<dbReference type="InterPro" id="IPR050336">
    <property type="entry name" value="Chromosome_partition/occlusion"/>
</dbReference>
<comment type="caution">
    <text evidence="3">The sequence shown here is derived from an EMBL/GenBank/DDBJ whole genome shotgun (WGS) entry which is preliminary data.</text>
</comment>
<dbReference type="Proteomes" id="UP000600547">
    <property type="component" value="Unassembled WGS sequence"/>
</dbReference>
<reference evidence="4" key="1">
    <citation type="journal article" date="2019" name="Int. J. Syst. Evol. Microbiol.">
        <title>The Global Catalogue of Microorganisms (GCM) 10K type strain sequencing project: providing services to taxonomists for standard genome sequencing and annotation.</title>
        <authorList>
            <consortium name="The Broad Institute Genomics Platform"/>
            <consortium name="The Broad Institute Genome Sequencing Center for Infectious Disease"/>
            <person name="Wu L."/>
            <person name="Ma J."/>
        </authorList>
    </citation>
    <scope>NUCLEOTIDE SEQUENCE [LARGE SCALE GENOMIC DNA]</scope>
    <source>
        <strain evidence="4">JCM 31047</strain>
    </source>
</reference>
<dbReference type="SMART" id="SM00470">
    <property type="entry name" value="ParB"/>
    <property type="match status" value="1"/>
</dbReference>
<dbReference type="Pfam" id="PF02195">
    <property type="entry name" value="ParB_N"/>
    <property type="match status" value="1"/>
</dbReference>
<evidence type="ECO:0000313" key="4">
    <source>
        <dbReference type="Proteomes" id="UP000600547"/>
    </source>
</evidence>